<protein>
    <submittedName>
        <fullName evidence="1">Uncharacterized protein</fullName>
    </submittedName>
</protein>
<name>A0A9N8EXH2_9STRA</name>
<keyword evidence="2" id="KW-1185">Reference proteome</keyword>
<organism evidence="1 2">
    <name type="scientific">Seminavis robusta</name>
    <dbReference type="NCBI Taxonomy" id="568900"/>
    <lineage>
        <taxon>Eukaryota</taxon>
        <taxon>Sar</taxon>
        <taxon>Stramenopiles</taxon>
        <taxon>Ochrophyta</taxon>
        <taxon>Bacillariophyta</taxon>
        <taxon>Bacillariophyceae</taxon>
        <taxon>Bacillariophycidae</taxon>
        <taxon>Naviculales</taxon>
        <taxon>Naviculaceae</taxon>
        <taxon>Seminavis</taxon>
    </lineage>
</organism>
<dbReference type="EMBL" id="CAICTM010002262">
    <property type="protein sequence ID" value="CAB9528588.1"/>
    <property type="molecule type" value="Genomic_DNA"/>
</dbReference>
<evidence type="ECO:0000313" key="2">
    <source>
        <dbReference type="Proteomes" id="UP001153069"/>
    </source>
</evidence>
<gene>
    <name evidence="1" type="ORF">SEMRO_2264_G321280.1</name>
</gene>
<proteinExistence type="predicted"/>
<dbReference type="AlphaFoldDB" id="A0A9N8EXH2"/>
<sequence length="614" mass="67742">MKSENGHTLFQDFSIYIKHLPFRQSKNGVWQKLCHSSYYAQEDDLNLMVSRLEVGNGDLARPTVYYAVTPAGSGKTASVAAAFVQSAKGNRTESYTHYLYIAFSNNKDRNFQAHGAVSDDATQAENQGAGFMVRCVECLLNDDPEEGTPKSIEISQDPRNEGNSLALLKDMFAGIRGRILLHLDEHRQMNDNGHFRRGAMKVLVKLPLVVVVATFAGPPLEVPAVKSSEICRSPVAIPLVDVEKLLEIELKCPLDRKKVALNTKFGRLLSTLLFHCGDYLRGHLNSVHLVGRCSPDYVAFRTAFAPGVVKLKNSLNDASAMEAALEDCISRVPVERRVENRPTGCRAEYLLLGMDEAAIDRLGHKVGAGLIAYSIAGSEATKFTASVRAIGAPSGNGDIDKIVRLGYVFFRSVFANGDDILADTPLERAFLWTLSTSSAVYGQLDFLHEGFLLGIQCKSIEKGRIFKDSTLTSFDLAKVRSMQVNTIYCADEGNGQNSHPFGDIFFKTSNNQLVLIDVTGSTDTVKCRNKELRLVDWVAYAKKTQWFISRANKIRFSGIVLAPLVPGESHFIRHSVRGRRGRTTHELCQQVRAVVGADAITLLGGLAQFLTWFQ</sequence>
<reference evidence="1" key="1">
    <citation type="submission" date="2020-06" db="EMBL/GenBank/DDBJ databases">
        <authorList>
            <consortium name="Plant Systems Biology data submission"/>
        </authorList>
    </citation>
    <scope>NUCLEOTIDE SEQUENCE</scope>
    <source>
        <strain evidence="1">D6</strain>
    </source>
</reference>
<evidence type="ECO:0000313" key="1">
    <source>
        <dbReference type="EMBL" id="CAB9528588.1"/>
    </source>
</evidence>
<dbReference type="OrthoDB" id="431130at2759"/>
<comment type="caution">
    <text evidence="1">The sequence shown here is derived from an EMBL/GenBank/DDBJ whole genome shotgun (WGS) entry which is preliminary data.</text>
</comment>
<dbReference type="Proteomes" id="UP001153069">
    <property type="component" value="Unassembled WGS sequence"/>
</dbReference>
<accession>A0A9N8EXH2</accession>